<evidence type="ECO:0000256" key="1">
    <source>
        <dbReference type="ARBA" id="ARBA00004123"/>
    </source>
</evidence>
<dbReference type="EMBL" id="QPFP01000009">
    <property type="protein sequence ID" value="TEB34463.1"/>
    <property type="molecule type" value="Genomic_DNA"/>
</dbReference>
<dbReference type="AlphaFoldDB" id="A0A4Y7TJV2"/>
<feature type="compositionally biased region" description="Basic and acidic residues" evidence="7">
    <location>
        <begin position="65"/>
        <end position="78"/>
    </location>
</feature>
<feature type="compositionally biased region" description="Basic and acidic residues" evidence="7">
    <location>
        <begin position="226"/>
        <end position="235"/>
    </location>
</feature>
<evidence type="ECO:0000256" key="6">
    <source>
        <dbReference type="ARBA" id="ARBA00023242"/>
    </source>
</evidence>
<evidence type="ECO:0000256" key="7">
    <source>
        <dbReference type="SAM" id="MobiDB-lite"/>
    </source>
</evidence>
<reference evidence="8 9" key="1">
    <citation type="journal article" date="2019" name="Nat. Ecol. Evol.">
        <title>Megaphylogeny resolves global patterns of mushroom evolution.</title>
        <authorList>
            <person name="Varga T."/>
            <person name="Krizsan K."/>
            <person name="Foldi C."/>
            <person name="Dima B."/>
            <person name="Sanchez-Garcia M."/>
            <person name="Sanchez-Ramirez S."/>
            <person name="Szollosi G.J."/>
            <person name="Szarkandi J.G."/>
            <person name="Papp V."/>
            <person name="Albert L."/>
            <person name="Andreopoulos W."/>
            <person name="Angelini C."/>
            <person name="Antonin V."/>
            <person name="Barry K.W."/>
            <person name="Bougher N.L."/>
            <person name="Buchanan P."/>
            <person name="Buyck B."/>
            <person name="Bense V."/>
            <person name="Catcheside P."/>
            <person name="Chovatia M."/>
            <person name="Cooper J."/>
            <person name="Damon W."/>
            <person name="Desjardin D."/>
            <person name="Finy P."/>
            <person name="Geml J."/>
            <person name="Haridas S."/>
            <person name="Hughes K."/>
            <person name="Justo A."/>
            <person name="Karasinski D."/>
            <person name="Kautmanova I."/>
            <person name="Kiss B."/>
            <person name="Kocsube S."/>
            <person name="Kotiranta H."/>
            <person name="LaButti K.M."/>
            <person name="Lechner B.E."/>
            <person name="Liimatainen K."/>
            <person name="Lipzen A."/>
            <person name="Lukacs Z."/>
            <person name="Mihaltcheva S."/>
            <person name="Morgado L.N."/>
            <person name="Niskanen T."/>
            <person name="Noordeloos M.E."/>
            <person name="Ohm R.A."/>
            <person name="Ortiz-Santana B."/>
            <person name="Ovrebo C."/>
            <person name="Racz N."/>
            <person name="Riley R."/>
            <person name="Savchenko A."/>
            <person name="Shiryaev A."/>
            <person name="Soop K."/>
            <person name="Spirin V."/>
            <person name="Szebenyi C."/>
            <person name="Tomsovsky M."/>
            <person name="Tulloss R.E."/>
            <person name="Uehling J."/>
            <person name="Grigoriev I.V."/>
            <person name="Vagvolgyi C."/>
            <person name="Papp T."/>
            <person name="Martin F.M."/>
            <person name="Miettinen O."/>
            <person name="Hibbett D.S."/>
            <person name="Nagy L.G."/>
        </authorList>
    </citation>
    <scope>NUCLEOTIDE SEQUENCE [LARGE SCALE GENOMIC DNA]</scope>
    <source>
        <strain evidence="8 9">FP101781</strain>
    </source>
</reference>
<evidence type="ECO:0000256" key="3">
    <source>
        <dbReference type="ARBA" id="ARBA00022771"/>
    </source>
</evidence>
<keyword evidence="2" id="KW-0479">Metal-binding</keyword>
<keyword evidence="9" id="KW-1185">Reference proteome</keyword>
<feature type="compositionally biased region" description="Acidic residues" evidence="7">
    <location>
        <begin position="133"/>
        <end position="142"/>
    </location>
</feature>
<keyword evidence="6" id="KW-0539">Nucleus</keyword>
<accession>A0A4Y7TJV2</accession>
<dbReference type="Proteomes" id="UP000298030">
    <property type="component" value="Unassembled WGS sequence"/>
</dbReference>
<gene>
    <name evidence="8" type="ORF">FA13DRAFT_1753531</name>
</gene>
<keyword evidence="4" id="KW-0862">Zinc</keyword>
<name>A0A4Y7TJV2_COPMI</name>
<dbReference type="InterPro" id="IPR040050">
    <property type="entry name" value="ZNF830-like"/>
</dbReference>
<keyword evidence="3" id="KW-0863">Zinc-finger</keyword>
<proteinExistence type="predicted"/>
<dbReference type="Gene3D" id="3.30.160.60">
    <property type="entry name" value="Classic Zinc Finger"/>
    <property type="match status" value="1"/>
</dbReference>
<dbReference type="SUPFAM" id="SSF57667">
    <property type="entry name" value="beta-beta-alpha zinc fingers"/>
    <property type="match status" value="1"/>
</dbReference>
<evidence type="ECO:0000256" key="5">
    <source>
        <dbReference type="ARBA" id="ARBA00023054"/>
    </source>
</evidence>
<dbReference type="PANTHER" id="PTHR13278">
    <property type="entry name" value="ZINC FINGER PROTEIN 830"/>
    <property type="match status" value="1"/>
</dbReference>
<dbReference type="GO" id="GO:0005681">
    <property type="term" value="C:spliceosomal complex"/>
    <property type="evidence" value="ECO:0007669"/>
    <property type="project" value="InterPro"/>
</dbReference>
<dbReference type="GO" id="GO:0033260">
    <property type="term" value="P:nuclear DNA replication"/>
    <property type="evidence" value="ECO:0007669"/>
    <property type="project" value="TreeGrafter"/>
</dbReference>
<evidence type="ECO:0000313" key="9">
    <source>
        <dbReference type="Proteomes" id="UP000298030"/>
    </source>
</evidence>
<dbReference type="OrthoDB" id="77607at2759"/>
<dbReference type="STRING" id="71717.A0A4Y7TJV2"/>
<dbReference type="PANTHER" id="PTHR13278:SF0">
    <property type="entry name" value="ZINC FINGER PROTEIN 830"/>
    <property type="match status" value="1"/>
</dbReference>
<dbReference type="GO" id="GO:0008270">
    <property type="term" value="F:zinc ion binding"/>
    <property type="evidence" value="ECO:0007669"/>
    <property type="project" value="UniProtKB-KW"/>
</dbReference>
<feature type="region of interest" description="Disordered" evidence="7">
    <location>
        <begin position="65"/>
        <end position="163"/>
    </location>
</feature>
<dbReference type="GO" id="GO:0033314">
    <property type="term" value="P:mitotic DNA replication checkpoint signaling"/>
    <property type="evidence" value="ECO:0007669"/>
    <property type="project" value="TreeGrafter"/>
</dbReference>
<protein>
    <submittedName>
        <fullName evidence="8">Uncharacterized protein</fullName>
    </submittedName>
</protein>
<evidence type="ECO:0000256" key="4">
    <source>
        <dbReference type="ARBA" id="ARBA00022833"/>
    </source>
</evidence>
<dbReference type="GO" id="GO:0003676">
    <property type="term" value="F:nucleic acid binding"/>
    <property type="evidence" value="ECO:0007669"/>
    <property type="project" value="InterPro"/>
</dbReference>
<organism evidence="8 9">
    <name type="scientific">Coprinellus micaceus</name>
    <name type="common">Glistening ink-cap mushroom</name>
    <name type="synonym">Coprinus micaceus</name>
    <dbReference type="NCBI Taxonomy" id="71717"/>
    <lineage>
        <taxon>Eukaryota</taxon>
        <taxon>Fungi</taxon>
        <taxon>Dikarya</taxon>
        <taxon>Basidiomycota</taxon>
        <taxon>Agaricomycotina</taxon>
        <taxon>Agaricomycetes</taxon>
        <taxon>Agaricomycetidae</taxon>
        <taxon>Agaricales</taxon>
        <taxon>Agaricineae</taxon>
        <taxon>Psathyrellaceae</taxon>
        <taxon>Coprinellus</taxon>
    </lineage>
</organism>
<evidence type="ECO:0000256" key="2">
    <source>
        <dbReference type="ARBA" id="ARBA00022723"/>
    </source>
</evidence>
<keyword evidence="5" id="KW-0175">Coiled coil</keyword>
<comment type="subcellular location">
    <subcellularLocation>
        <location evidence="1">Nucleus</location>
    </subcellularLocation>
</comment>
<dbReference type="InterPro" id="IPR036236">
    <property type="entry name" value="Znf_C2H2_sf"/>
</dbReference>
<dbReference type="GO" id="GO:0044773">
    <property type="term" value="P:mitotic DNA damage checkpoint signaling"/>
    <property type="evidence" value="ECO:0007669"/>
    <property type="project" value="TreeGrafter"/>
</dbReference>
<comment type="caution">
    <text evidence="8">The sequence shown here is derived from an EMBL/GenBank/DDBJ whole genome shotgun (WGS) entry which is preliminary data.</text>
</comment>
<sequence>MSDARALLRAKRQAEETRISHPYASYTSSKQLKCNVCDVIIKHASAWEGHLGSKGHRTVLAQLRKQHEQQQQRQRELEAAAAAASLEDRVVEDEGGQGKGAKKRRTGSEAQGSSGGFPTDFFSDPNRQIPVSNDDDEGEEGDTMAVDSGSAQQPVAEAKTAVDEEYERFQRELMSMQEKAPAVAKHEAFARATVVAEEELFTEQQKSGFDLSGDGQEEKVEEETDEQKRERKAQEERELIMDRLLEEERLQEDCDLRVASMKARVEALKKKREMRKAAKQGKS</sequence>
<feature type="region of interest" description="Disordered" evidence="7">
    <location>
        <begin position="203"/>
        <end position="235"/>
    </location>
</feature>
<evidence type="ECO:0000313" key="8">
    <source>
        <dbReference type="EMBL" id="TEB34463.1"/>
    </source>
</evidence>